<dbReference type="EMBL" id="JAHKSW010000001">
    <property type="protein sequence ID" value="KAG7335767.1"/>
    <property type="molecule type" value="Genomic_DNA"/>
</dbReference>
<keyword evidence="3" id="KW-1185">Reference proteome</keyword>
<comment type="caution">
    <text evidence="2">The sequence shown here is derived from an EMBL/GenBank/DDBJ whole genome shotgun (WGS) entry which is preliminary data.</text>
</comment>
<keyword evidence="1" id="KW-0812">Transmembrane</keyword>
<accession>A0A9D3ST55</accession>
<feature type="transmembrane region" description="Helical" evidence="1">
    <location>
        <begin position="210"/>
        <end position="228"/>
    </location>
</feature>
<reference evidence="2 3" key="1">
    <citation type="submission" date="2021-06" db="EMBL/GenBank/DDBJ databases">
        <title>Chromosome-level genome assembly of the red-tail catfish (Hemibagrus wyckioides).</title>
        <authorList>
            <person name="Shao F."/>
        </authorList>
    </citation>
    <scope>NUCLEOTIDE SEQUENCE [LARGE SCALE GENOMIC DNA]</scope>
    <source>
        <strain evidence="2">EC202008001</strain>
        <tissue evidence="2">Blood</tissue>
    </source>
</reference>
<feature type="transmembrane region" description="Helical" evidence="1">
    <location>
        <begin position="68"/>
        <end position="86"/>
    </location>
</feature>
<keyword evidence="1" id="KW-0472">Membrane</keyword>
<protein>
    <submittedName>
        <fullName evidence="2">Uncharacterized protein</fullName>
    </submittedName>
</protein>
<evidence type="ECO:0000313" key="3">
    <source>
        <dbReference type="Proteomes" id="UP000824219"/>
    </source>
</evidence>
<sequence length="252" mass="28321">MSEYQASPRSSCVSRDINGATYSETCKLFDEQEQRALENFKLKYRSRQAGIDTMDTIAYSLALKIMEIVFFLSCLFVLALICAADLPSKCCSQTSENISYTCENISTVSGFRLSVPESLPPKCLEECEHGWYTKNNTFLVDSKETCGNLSELIVKVTPWNVTTHTCLDGAYWKMDCPCSGKNNLVVSYEAVESPKPVGKDVEEGSYNGKLLHLLWLLLCIPVFAVLIWNCKEKAKEQNHWYSSVVNGVLSLR</sequence>
<gene>
    <name evidence="2" type="ORF">KOW79_000460</name>
</gene>
<evidence type="ECO:0000313" key="2">
    <source>
        <dbReference type="EMBL" id="KAG7335767.1"/>
    </source>
</evidence>
<name>A0A9D3ST55_9TELE</name>
<evidence type="ECO:0000256" key="1">
    <source>
        <dbReference type="SAM" id="Phobius"/>
    </source>
</evidence>
<dbReference type="OrthoDB" id="10484676at2759"/>
<dbReference type="AlphaFoldDB" id="A0A9D3ST55"/>
<keyword evidence="1" id="KW-1133">Transmembrane helix</keyword>
<dbReference type="Proteomes" id="UP000824219">
    <property type="component" value="Linkage Group LG01"/>
</dbReference>
<organism evidence="2 3">
    <name type="scientific">Hemibagrus wyckioides</name>
    <dbReference type="NCBI Taxonomy" id="337641"/>
    <lineage>
        <taxon>Eukaryota</taxon>
        <taxon>Metazoa</taxon>
        <taxon>Chordata</taxon>
        <taxon>Craniata</taxon>
        <taxon>Vertebrata</taxon>
        <taxon>Euteleostomi</taxon>
        <taxon>Actinopterygii</taxon>
        <taxon>Neopterygii</taxon>
        <taxon>Teleostei</taxon>
        <taxon>Ostariophysi</taxon>
        <taxon>Siluriformes</taxon>
        <taxon>Bagridae</taxon>
        <taxon>Hemibagrus</taxon>
    </lineage>
</organism>
<proteinExistence type="predicted"/>